<evidence type="ECO:0000313" key="5">
    <source>
        <dbReference type="WBParaSite" id="jg13749"/>
    </source>
</evidence>
<dbReference type="SUPFAM" id="SSF46689">
    <property type="entry name" value="Homeodomain-like"/>
    <property type="match status" value="1"/>
</dbReference>
<organism evidence="4 5">
    <name type="scientific">Ditylenchus dipsaci</name>
    <dbReference type="NCBI Taxonomy" id="166011"/>
    <lineage>
        <taxon>Eukaryota</taxon>
        <taxon>Metazoa</taxon>
        <taxon>Ecdysozoa</taxon>
        <taxon>Nematoda</taxon>
        <taxon>Chromadorea</taxon>
        <taxon>Rhabditida</taxon>
        <taxon>Tylenchina</taxon>
        <taxon>Tylenchomorpha</taxon>
        <taxon>Sphaerularioidea</taxon>
        <taxon>Anguinidae</taxon>
        <taxon>Anguininae</taxon>
        <taxon>Ditylenchus</taxon>
    </lineage>
</organism>
<evidence type="ECO:0000259" key="3">
    <source>
        <dbReference type="PROSITE" id="PS51253"/>
    </source>
</evidence>
<keyword evidence="2" id="KW-0238">DNA-binding</keyword>
<dbReference type="InterPro" id="IPR009057">
    <property type="entry name" value="Homeodomain-like_sf"/>
</dbReference>
<keyword evidence="4" id="KW-1185">Reference proteome</keyword>
<dbReference type="AlphaFoldDB" id="A0A915CYY0"/>
<accession>A0A915CYY0</accession>
<dbReference type="Gene3D" id="1.10.10.60">
    <property type="entry name" value="Homeodomain-like"/>
    <property type="match status" value="1"/>
</dbReference>
<protein>
    <submittedName>
        <fullName evidence="5">HTH CENPB-type domain-containing protein</fullName>
    </submittedName>
</protein>
<evidence type="ECO:0000313" key="4">
    <source>
        <dbReference type="Proteomes" id="UP000887574"/>
    </source>
</evidence>
<dbReference type="InterPro" id="IPR006600">
    <property type="entry name" value="HTH_CenpB_DNA-bd_dom"/>
</dbReference>
<proteinExistence type="predicted"/>
<dbReference type="GO" id="GO:0003677">
    <property type="term" value="F:DNA binding"/>
    <property type="evidence" value="ECO:0007669"/>
    <property type="project" value="UniProtKB-KW"/>
</dbReference>
<reference evidence="5" key="1">
    <citation type="submission" date="2022-11" db="UniProtKB">
        <authorList>
            <consortium name="WormBaseParasite"/>
        </authorList>
    </citation>
    <scope>IDENTIFICATION</scope>
</reference>
<evidence type="ECO:0000256" key="1">
    <source>
        <dbReference type="ARBA" id="ARBA00004123"/>
    </source>
</evidence>
<sequence>MRVSRRMIMDQARRLFNVDDEEGNFKGSRGWLENFLQRHNFRLRVPTTVCQKPPQDYAQKIADFVVYVSCLRKKTGFDSLFCI</sequence>
<dbReference type="Proteomes" id="UP000887574">
    <property type="component" value="Unplaced"/>
</dbReference>
<feature type="domain" description="HTH CENPB-type" evidence="3">
    <location>
        <begin position="1"/>
        <end position="45"/>
    </location>
</feature>
<dbReference type="Pfam" id="PF03221">
    <property type="entry name" value="HTH_Tnp_Tc5"/>
    <property type="match status" value="1"/>
</dbReference>
<dbReference type="PROSITE" id="PS51253">
    <property type="entry name" value="HTH_CENPB"/>
    <property type="match status" value="1"/>
</dbReference>
<evidence type="ECO:0000256" key="2">
    <source>
        <dbReference type="ARBA" id="ARBA00023125"/>
    </source>
</evidence>
<comment type="subcellular location">
    <subcellularLocation>
        <location evidence="1">Nucleus</location>
    </subcellularLocation>
</comment>
<dbReference type="GO" id="GO:0005634">
    <property type="term" value="C:nucleus"/>
    <property type="evidence" value="ECO:0007669"/>
    <property type="project" value="UniProtKB-SubCell"/>
</dbReference>
<name>A0A915CYY0_9BILA</name>
<dbReference type="WBParaSite" id="jg13749">
    <property type="protein sequence ID" value="jg13749"/>
    <property type="gene ID" value="jg13749"/>
</dbReference>